<comment type="function">
    <text evidence="12">Catalyzes the phosphorylation of ribose at O-5 in a reaction requiring ATP and magnesium. The resulting D-ribose-5-phosphate can then be used either for sythesis of nucleotides, histidine, and tryptophan, or as a component of the pentose phosphate pathway.</text>
</comment>
<feature type="binding site" evidence="12">
    <location>
        <position position="251"/>
    </location>
    <ligand>
        <name>substrate</name>
    </ligand>
</feature>
<sequence length="303" mass="30581">MPTILVVGSLHHDIMIETDHLPRPDETAVGRRWYPKFGGKGGNQAIAAARAGAATRMFGAVGADDFGRSLRATLKSGGVDHRFVATLPDHGSGMSVALSLPNGDYAATIVSGANLALDPAGLDDPALWQDVALLLLQNEVPETINLAAATAARRRGLRVLLNAAPARPLPDALRAAVDILIVNAVEAAMMGGGDVRDLPSALYAAQSLADPGQTVIVTAGSHGLALAGGGVAPLSLPAPKVIVQSTHGAGDCFCGALAAAIVQGADLHSACHTATARAAAHVAGHVAGHGEKNAKGISHIPTA</sequence>
<feature type="binding site" evidence="12">
    <location>
        <begin position="218"/>
        <end position="223"/>
    </location>
    <ligand>
        <name>ATP</name>
        <dbReference type="ChEBI" id="CHEBI:30616"/>
    </ligand>
</feature>
<evidence type="ECO:0000256" key="7">
    <source>
        <dbReference type="ARBA" id="ARBA00022777"/>
    </source>
</evidence>
<dbReference type="InterPro" id="IPR002139">
    <property type="entry name" value="Ribo/fructo_kinase"/>
</dbReference>
<feature type="binding site" evidence="12">
    <location>
        <begin position="11"/>
        <end position="13"/>
    </location>
    <ligand>
        <name>substrate</name>
    </ligand>
</feature>
<dbReference type="GO" id="GO:0016301">
    <property type="term" value="F:kinase activity"/>
    <property type="evidence" value="ECO:0007669"/>
    <property type="project" value="UniProtKB-KW"/>
</dbReference>
<dbReference type="InterPro" id="IPR011611">
    <property type="entry name" value="PfkB_dom"/>
</dbReference>
<feature type="binding site" evidence="12">
    <location>
        <begin position="250"/>
        <end position="251"/>
    </location>
    <ligand>
        <name>ATP</name>
        <dbReference type="ChEBI" id="CHEBI:30616"/>
    </ligand>
</feature>
<dbReference type="RefSeq" id="WP_281469641.1">
    <property type="nucleotide sequence ID" value="NZ_CP124535.1"/>
</dbReference>
<accession>A0ABY8QAM3</accession>
<keyword evidence="15" id="KW-1185">Reference proteome</keyword>
<feature type="active site" description="Proton acceptor" evidence="12">
    <location>
        <position position="251"/>
    </location>
</feature>
<feature type="binding site" evidence="12">
    <location>
        <position position="284"/>
    </location>
    <ligand>
        <name>K(+)</name>
        <dbReference type="ChEBI" id="CHEBI:29103"/>
    </ligand>
</feature>
<evidence type="ECO:0000256" key="1">
    <source>
        <dbReference type="ARBA" id="ARBA00005380"/>
    </source>
</evidence>
<comment type="activity regulation">
    <text evidence="12">Activated by a monovalent cation that binds near, but not in, the active site. The most likely occupant of the site in vivo is potassium. Ion binding induces a conformational change that may alter substrate affinity.</text>
</comment>
<evidence type="ECO:0000256" key="3">
    <source>
        <dbReference type="ARBA" id="ARBA00016943"/>
    </source>
</evidence>
<dbReference type="Pfam" id="PF00294">
    <property type="entry name" value="PfkB"/>
    <property type="match status" value="1"/>
</dbReference>
<dbReference type="PANTHER" id="PTHR10584">
    <property type="entry name" value="SUGAR KINASE"/>
    <property type="match status" value="1"/>
</dbReference>
<feature type="binding site" evidence="12">
    <location>
        <position position="183"/>
    </location>
    <ligand>
        <name>ATP</name>
        <dbReference type="ChEBI" id="CHEBI:30616"/>
    </ligand>
</feature>
<organism evidence="14 15">
    <name type="scientific">Fuscovulum ytuae</name>
    <dbReference type="NCBI Taxonomy" id="3042299"/>
    <lineage>
        <taxon>Bacteria</taxon>
        <taxon>Pseudomonadati</taxon>
        <taxon>Pseudomonadota</taxon>
        <taxon>Alphaproteobacteria</taxon>
        <taxon>Rhodobacterales</taxon>
        <taxon>Paracoccaceae</taxon>
        <taxon>Fuscovulum</taxon>
    </lineage>
</organism>
<dbReference type="InterPro" id="IPR029056">
    <property type="entry name" value="Ribokinase-like"/>
</dbReference>
<gene>
    <name evidence="12" type="primary">rbsK</name>
    <name evidence="14" type="ORF">QF092_09215</name>
</gene>
<feature type="binding site" evidence="12">
    <location>
        <position position="281"/>
    </location>
    <ligand>
        <name>K(+)</name>
        <dbReference type="ChEBI" id="CHEBI:29103"/>
    </ligand>
</feature>
<comment type="similarity">
    <text evidence="12">Belongs to the carbohydrate kinase PfkB family. Ribokinase subfamily.</text>
</comment>
<feature type="binding site" evidence="12">
    <location>
        <begin position="39"/>
        <end position="43"/>
    </location>
    <ligand>
        <name>substrate</name>
    </ligand>
</feature>
<keyword evidence="4 12" id="KW-0808">Transferase</keyword>
<feature type="binding site" evidence="12">
    <location>
        <position position="139"/>
    </location>
    <ligand>
        <name>substrate</name>
    </ligand>
</feature>
<comment type="pathway">
    <text evidence="12">Carbohydrate metabolism; D-ribose degradation; D-ribose 5-phosphate from beta-D-ribopyranose: step 2/2.</text>
</comment>
<keyword evidence="5 12" id="KW-0479">Metal-binding</keyword>
<evidence type="ECO:0000256" key="11">
    <source>
        <dbReference type="ARBA" id="ARBA00023277"/>
    </source>
</evidence>
<comment type="subunit">
    <text evidence="12">Homodimer.</text>
</comment>
<evidence type="ECO:0000256" key="12">
    <source>
        <dbReference type="HAMAP-Rule" id="MF_01987"/>
    </source>
</evidence>
<keyword evidence="12" id="KW-0963">Cytoplasm</keyword>
<keyword evidence="9 12" id="KW-0460">Magnesium</keyword>
<evidence type="ECO:0000256" key="9">
    <source>
        <dbReference type="ARBA" id="ARBA00022842"/>
    </source>
</evidence>
<evidence type="ECO:0000256" key="4">
    <source>
        <dbReference type="ARBA" id="ARBA00022679"/>
    </source>
</evidence>
<dbReference type="Gene3D" id="3.40.1190.20">
    <property type="match status" value="1"/>
</dbReference>
<keyword evidence="11 12" id="KW-0119">Carbohydrate metabolism</keyword>
<dbReference type="SUPFAM" id="SSF53613">
    <property type="entry name" value="Ribokinase-like"/>
    <property type="match status" value="1"/>
</dbReference>
<name>A0ABY8QAM3_9RHOB</name>
<dbReference type="InterPro" id="IPR002173">
    <property type="entry name" value="Carboh/pur_kinase_PfkB_CS"/>
</dbReference>
<comment type="cofactor">
    <cofactor evidence="12">
        <name>Mg(2+)</name>
        <dbReference type="ChEBI" id="CHEBI:18420"/>
    </cofactor>
    <text evidence="12">Requires a divalent cation, most likely magnesium in vivo, as an electrophilic catalyst to aid phosphoryl group transfer. It is the chelate of the metal and the nucleotide that is the actual substrate.</text>
</comment>
<evidence type="ECO:0000256" key="8">
    <source>
        <dbReference type="ARBA" id="ARBA00022840"/>
    </source>
</evidence>
<dbReference type="PROSITE" id="PS00584">
    <property type="entry name" value="PFKB_KINASES_2"/>
    <property type="match status" value="1"/>
</dbReference>
<comment type="catalytic activity">
    <reaction evidence="12">
        <text>D-ribose + ATP = D-ribose 5-phosphate + ADP + H(+)</text>
        <dbReference type="Rhea" id="RHEA:13697"/>
        <dbReference type="ChEBI" id="CHEBI:15378"/>
        <dbReference type="ChEBI" id="CHEBI:30616"/>
        <dbReference type="ChEBI" id="CHEBI:47013"/>
        <dbReference type="ChEBI" id="CHEBI:78346"/>
        <dbReference type="ChEBI" id="CHEBI:456216"/>
        <dbReference type="EC" id="2.7.1.15"/>
    </reaction>
</comment>
<evidence type="ECO:0000256" key="2">
    <source>
        <dbReference type="ARBA" id="ARBA00012035"/>
    </source>
</evidence>
<evidence type="ECO:0000313" key="15">
    <source>
        <dbReference type="Proteomes" id="UP001230978"/>
    </source>
</evidence>
<protein>
    <recommendedName>
        <fullName evidence="3 12">Ribokinase</fullName>
        <shortName evidence="12">RK</shortName>
        <ecNumber evidence="2 12">2.7.1.15</ecNumber>
    </recommendedName>
</protein>
<keyword evidence="10 12" id="KW-0630">Potassium</keyword>
<dbReference type="HAMAP" id="MF_01987">
    <property type="entry name" value="Ribokinase"/>
    <property type="match status" value="1"/>
</dbReference>
<evidence type="ECO:0000256" key="10">
    <source>
        <dbReference type="ARBA" id="ARBA00022958"/>
    </source>
</evidence>
<proteinExistence type="inferred from homology"/>
<evidence type="ECO:0000256" key="6">
    <source>
        <dbReference type="ARBA" id="ARBA00022741"/>
    </source>
</evidence>
<dbReference type="EMBL" id="CP124535">
    <property type="protein sequence ID" value="WGV17939.1"/>
    <property type="molecule type" value="Genomic_DNA"/>
</dbReference>
<comment type="caution">
    <text evidence="12">Lacks conserved residue(s) required for the propagation of feature annotation.</text>
</comment>
<keyword evidence="8 12" id="KW-0067">ATP-binding</keyword>
<reference evidence="14 15" key="1">
    <citation type="submission" date="2023-04" db="EMBL/GenBank/DDBJ databases">
        <title>YMD61, complete Genome.</title>
        <authorList>
            <person name="Zhang J."/>
        </authorList>
    </citation>
    <scope>NUCLEOTIDE SEQUENCE [LARGE SCALE GENOMIC DNA]</scope>
    <source>
        <strain evidence="14 15">YMD61</strain>
    </source>
</reference>
<evidence type="ECO:0000259" key="13">
    <source>
        <dbReference type="Pfam" id="PF00294"/>
    </source>
</evidence>
<feature type="binding site" evidence="12">
    <location>
        <position position="247"/>
    </location>
    <ligand>
        <name>K(+)</name>
        <dbReference type="ChEBI" id="CHEBI:29103"/>
    </ligand>
</feature>
<evidence type="ECO:0000256" key="5">
    <source>
        <dbReference type="ARBA" id="ARBA00022723"/>
    </source>
</evidence>
<dbReference type="PANTHER" id="PTHR10584:SF166">
    <property type="entry name" value="RIBOKINASE"/>
    <property type="match status" value="1"/>
</dbReference>
<dbReference type="InterPro" id="IPR011877">
    <property type="entry name" value="Ribokinase"/>
</dbReference>
<keyword evidence="7 12" id="KW-0418">Kinase</keyword>
<evidence type="ECO:0000313" key="14">
    <source>
        <dbReference type="EMBL" id="WGV17939.1"/>
    </source>
</evidence>
<comment type="subcellular location">
    <subcellularLocation>
        <location evidence="12">Cytoplasm</location>
    </subcellularLocation>
</comment>
<dbReference type="PRINTS" id="PR00990">
    <property type="entry name" value="RIBOKINASE"/>
</dbReference>
<comment type="similarity">
    <text evidence="1">Belongs to the carbohydrate kinase pfkB family.</text>
</comment>
<dbReference type="EC" id="2.7.1.15" evidence="2 12"/>
<keyword evidence="6 12" id="KW-0547">Nucleotide-binding</keyword>
<feature type="domain" description="Carbohydrate kinase PfkB" evidence="13">
    <location>
        <begin position="2"/>
        <end position="285"/>
    </location>
</feature>
<dbReference type="Proteomes" id="UP001230978">
    <property type="component" value="Chromosome"/>
</dbReference>